<dbReference type="GO" id="GO:0003723">
    <property type="term" value="F:RNA binding"/>
    <property type="evidence" value="ECO:0007669"/>
    <property type="project" value="InterPro"/>
</dbReference>
<dbReference type="Pfam" id="PF14432">
    <property type="entry name" value="DYW_deaminase"/>
    <property type="match status" value="1"/>
</dbReference>
<dbReference type="GeneID" id="109726573"/>
<dbReference type="InterPro" id="IPR032867">
    <property type="entry name" value="DYW_dom"/>
</dbReference>
<reference evidence="9 10" key="2">
    <citation type="submission" date="2025-04" db="UniProtKB">
        <authorList>
            <consortium name="RefSeq"/>
        </authorList>
    </citation>
    <scope>IDENTIFICATION</scope>
    <source>
        <tissue evidence="9 10">Leaf</tissue>
    </source>
</reference>
<feature type="compositionally biased region" description="Low complexity" evidence="4">
    <location>
        <begin position="27"/>
        <end position="57"/>
    </location>
</feature>
<sequence>MASSLPSLAVGGGAATLHKLDSDTKKLPPSSLSLEKSFSCQRSPSSSAAQETASEAPSQPLFDLREALDILKDGTRIESSLYVPLLQRCVDKSSLSEAEIVHAHIVKTGTLQDLFISTSLVDAYAKCGSTDHARKVFDKVPRRNVVTWTALITGYVRNSQPESAVEVFIRLIDSGFYPTSFTLGAVLSACCALYANELGKQIHGYVIKYGVESNTSTGNSLCSLYSKSGSLDSAMKAFERIPDKNVISWTTIISACGDNGDAERGLRLFVDMLLEDVEPNEFTLTSALSLCCVVHDLDLGKQVHAFCVKFGCESNIPVKNSVMYLYLKCGEIDEARRLFDGIESVSVITWNAMIAGHAQMISSARDDVAAHSSGIEAFKMLLKMNRAGMKPDLFTFSSILTVCSGLVALTQGEQIHAQSIKTGFLSDVVVSSALVNMYTKCGCIEKAAKAFVEMRTRTLISWTSMLTAYSQHGRSREAIQLFEDMRLAGVRPNQVTFVGVLSACSHAGLVDEAEYYFNMMQSEYGIEPVMDHYACMVDMFVRLGRLEDAFDFVKRMNFEPNEIIWSILIAGCRSHGNTELGFYAADKLLELKPRGIETYMLLLNMYMSAERWHDVSRVRKLMKDEKIGFIRDRSWITVKDKVHFFRADDRSHRQSGEMYELLENLLNKAKELGYVPYKSVELSENEDDDSEKAFVPVTHHSERLAIAFGLINTSRHSSIRVVKNITMCRDCHTSVKLFSALTDREIVVRDSKRLHTFKGGRCSCGDFGALL</sequence>
<dbReference type="RefSeq" id="XP_020111823.1">
    <property type="nucleotide sequence ID" value="XM_020256234.1"/>
</dbReference>
<dbReference type="InterPro" id="IPR002885">
    <property type="entry name" value="PPR_rpt"/>
</dbReference>
<dbReference type="PANTHER" id="PTHR47926">
    <property type="entry name" value="PENTATRICOPEPTIDE REPEAT-CONTAINING PROTEIN"/>
    <property type="match status" value="1"/>
</dbReference>
<dbReference type="Proteomes" id="UP000515123">
    <property type="component" value="Linkage group 21"/>
</dbReference>
<evidence type="ECO:0000259" key="5">
    <source>
        <dbReference type="Pfam" id="PF14432"/>
    </source>
</evidence>
<dbReference type="InterPro" id="IPR046848">
    <property type="entry name" value="E_motif"/>
</dbReference>
<organism evidence="6 7">
    <name type="scientific">Ananas comosus</name>
    <name type="common">Pineapple</name>
    <name type="synonym">Ananas ananas</name>
    <dbReference type="NCBI Taxonomy" id="4615"/>
    <lineage>
        <taxon>Eukaryota</taxon>
        <taxon>Viridiplantae</taxon>
        <taxon>Streptophyta</taxon>
        <taxon>Embryophyta</taxon>
        <taxon>Tracheophyta</taxon>
        <taxon>Spermatophyta</taxon>
        <taxon>Magnoliopsida</taxon>
        <taxon>Liliopsida</taxon>
        <taxon>Poales</taxon>
        <taxon>Bromeliaceae</taxon>
        <taxon>Bromelioideae</taxon>
        <taxon>Ananas</taxon>
    </lineage>
</organism>
<keyword evidence="8" id="KW-1185">Reference proteome</keyword>
<evidence type="ECO:0000256" key="1">
    <source>
        <dbReference type="ARBA" id="ARBA00022737"/>
    </source>
</evidence>
<dbReference type="Gramene" id="Aco016087.1.mrna1">
    <property type="protein sequence ID" value="Aco016087.1.mrna1"/>
    <property type="gene ID" value="Aco016087.1.path1"/>
</dbReference>
<dbReference type="FunFam" id="1.25.40.10:FF:000227">
    <property type="entry name" value="Pentatricopeptide repeat-containing protein At3g13880"/>
    <property type="match status" value="1"/>
</dbReference>
<dbReference type="Gene3D" id="1.25.40.10">
    <property type="entry name" value="Tetratricopeptide repeat domain"/>
    <property type="match status" value="4"/>
</dbReference>
<dbReference type="RefSeq" id="XP_020111824.1">
    <property type="nucleotide sequence ID" value="XM_020256235.1"/>
</dbReference>
<dbReference type="Pfam" id="PF20431">
    <property type="entry name" value="E_motif"/>
    <property type="match status" value="1"/>
</dbReference>
<evidence type="ECO:0000313" key="10">
    <source>
        <dbReference type="RefSeq" id="XP_020111824.1"/>
    </source>
</evidence>
<feature type="repeat" description="PPR" evidence="3">
    <location>
        <begin position="245"/>
        <end position="279"/>
    </location>
</feature>
<dbReference type="PROSITE" id="PS51375">
    <property type="entry name" value="PPR"/>
    <property type="match status" value="3"/>
</dbReference>
<dbReference type="Pfam" id="PF13041">
    <property type="entry name" value="PPR_2"/>
    <property type="match status" value="3"/>
</dbReference>
<evidence type="ECO:0000256" key="3">
    <source>
        <dbReference type="PROSITE-ProRule" id="PRU00708"/>
    </source>
</evidence>
<evidence type="ECO:0000313" key="12">
    <source>
        <dbReference type="RefSeq" id="XP_020111826.1"/>
    </source>
</evidence>
<evidence type="ECO:0000313" key="13">
    <source>
        <dbReference type="RefSeq" id="XP_020111827.1"/>
    </source>
</evidence>
<dbReference type="Pfam" id="PF01535">
    <property type="entry name" value="PPR"/>
    <property type="match status" value="3"/>
</dbReference>
<evidence type="ECO:0000313" key="9">
    <source>
        <dbReference type="RefSeq" id="XP_020111823.1"/>
    </source>
</evidence>
<evidence type="ECO:0000313" key="8">
    <source>
        <dbReference type="Proteomes" id="UP000515123"/>
    </source>
</evidence>
<evidence type="ECO:0000313" key="7">
    <source>
        <dbReference type="Proteomes" id="UP000092600"/>
    </source>
</evidence>
<feature type="repeat" description="PPR" evidence="3">
    <location>
        <begin position="144"/>
        <end position="178"/>
    </location>
</feature>
<dbReference type="FunFam" id="1.25.40.10:FF:001093">
    <property type="entry name" value="Pentatricopeptide repeat-containing protein At2g34400"/>
    <property type="match status" value="1"/>
</dbReference>
<dbReference type="PANTHER" id="PTHR47926:SF480">
    <property type="entry name" value="TETRATRICOPEPTIDE REPEAT-LIKE SUPERFAMILY PROTEIN ISOFORM 1"/>
    <property type="match status" value="1"/>
</dbReference>
<dbReference type="InterPro" id="IPR011990">
    <property type="entry name" value="TPR-like_helical_dom_sf"/>
</dbReference>
<dbReference type="GO" id="GO:0009451">
    <property type="term" value="P:RNA modification"/>
    <property type="evidence" value="ECO:0007669"/>
    <property type="project" value="InterPro"/>
</dbReference>
<evidence type="ECO:0000256" key="4">
    <source>
        <dbReference type="SAM" id="MobiDB-lite"/>
    </source>
</evidence>
<dbReference type="RefSeq" id="XP_020111827.1">
    <property type="nucleotide sequence ID" value="XM_020256238.1"/>
</dbReference>
<dbReference type="Proteomes" id="UP000092600">
    <property type="component" value="Unassembled WGS sequence"/>
</dbReference>
<accession>A0A199W533</accession>
<reference evidence="6 7" key="1">
    <citation type="journal article" date="2016" name="DNA Res.">
        <title>The draft genome of MD-2 pineapple using hybrid error correction of long reads.</title>
        <authorList>
            <person name="Redwan R.M."/>
            <person name="Saidin A."/>
            <person name="Kumar S.V."/>
        </authorList>
    </citation>
    <scope>NUCLEOTIDE SEQUENCE [LARGE SCALE GENOMIC DNA]</scope>
    <source>
        <strain evidence="7">cv. MD2</strain>
        <tissue evidence="6">Leaf</tissue>
    </source>
</reference>
<feature type="repeat" description="PPR" evidence="3">
    <location>
        <begin position="458"/>
        <end position="492"/>
    </location>
</feature>
<dbReference type="FunFam" id="1.25.40.10:FF:000196">
    <property type="entry name" value="Pentatricopeptide repeat-containing protein At4g14850"/>
    <property type="match status" value="1"/>
</dbReference>
<feature type="region of interest" description="Disordered" evidence="4">
    <location>
        <begin position="19"/>
        <end position="57"/>
    </location>
</feature>
<dbReference type="NCBIfam" id="TIGR00756">
    <property type="entry name" value="PPR"/>
    <property type="match status" value="4"/>
</dbReference>
<dbReference type="RefSeq" id="XP_020111825.1">
    <property type="nucleotide sequence ID" value="XM_020256236.1"/>
</dbReference>
<dbReference type="EMBL" id="LSRQ01000233">
    <property type="protein sequence ID" value="OAY84288.1"/>
    <property type="molecule type" value="Genomic_DNA"/>
</dbReference>
<proteinExistence type="predicted"/>
<keyword evidence="2" id="KW-0809">Transit peptide</keyword>
<gene>
    <name evidence="9 10 11 12 13" type="primary">LOC109726573</name>
    <name evidence="6" type="ORF">ACMD2_10032</name>
</gene>
<dbReference type="OrthoDB" id="744580at2759"/>
<dbReference type="InterPro" id="IPR046960">
    <property type="entry name" value="PPR_At4g14850-like_plant"/>
</dbReference>
<keyword evidence="1" id="KW-0677">Repeat</keyword>
<dbReference type="GO" id="GO:0008270">
    <property type="term" value="F:zinc ion binding"/>
    <property type="evidence" value="ECO:0007669"/>
    <property type="project" value="InterPro"/>
</dbReference>
<dbReference type="RefSeq" id="XP_020111826.1">
    <property type="nucleotide sequence ID" value="XM_020256237.1"/>
</dbReference>
<feature type="domain" description="DYW" evidence="5">
    <location>
        <begin position="673"/>
        <end position="767"/>
    </location>
</feature>
<evidence type="ECO:0000313" key="11">
    <source>
        <dbReference type="RefSeq" id="XP_020111825.1"/>
    </source>
</evidence>
<name>A0A199W533_ANACO</name>
<dbReference type="AlphaFoldDB" id="A0A199W533"/>
<protein>
    <submittedName>
        <fullName evidence="6 9 10">Pentatricopeptide repeat-containing protein</fullName>
    </submittedName>
</protein>
<evidence type="ECO:0000313" key="6">
    <source>
        <dbReference type="EMBL" id="OAY84288.1"/>
    </source>
</evidence>
<evidence type="ECO:0000256" key="2">
    <source>
        <dbReference type="ARBA" id="ARBA00022946"/>
    </source>
</evidence>